<sequence>MTNDKRPLYALAAAIGIVGLVALGVPIGTIVLLAVLAACPLMMIFMMRGMHGGGMHGGHDHTDESTDRDRDPLRKHDQDGHQHPYGHGRS</sequence>
<protein>
    <recommendedName>
        <fullName evidence="5">DUF2933 domain-containing protein</fullName>
    </recommendedName>
</protein>
<evidence type="ECO:0008006" key="5">
    <source>
        <dbReference type="Google" id="ProtNLM"/>
    </source>
</evidence>
<keyword evidence="4" id="KW-1185">Reference proteome</keyword>
<organism evidence="3 4">
    <name type="scientific">Streptomyces prasinosporus</name>
    <dbReference type="NCBI Taxonomy" id="68256"/>
    <lineage>
        <taxon>Bacteria</taxon>
        <taxon>Bacillati</taxon>
        <taxon>Actinomycetota</taxon>
        <taxon>Actinomycetes</taxon>
        <taxon>Kitasatosporales</taxon>
        <taxon>Streptomycetaceae</taxon>
        <taxon>Streptomyces</taxon>
        <taxon>Streptomyces albogriseolus group</taxon>
    </lineage>
</organism>
<keyword evidence="2" id="KW-1133">Transmembrane helix</keyword>
<evidence type="ECO:0000256" key="1">
    <source>
        <dbReference type="SAM" id="MobiDB-lite"/>
    </source>
</evidence>
<evidence type="ECO:0000313" key="4">
    <source>
        <dbReference type="Proteomes" id="UP001501455"/>
    </source>
</evidence>
<comment type="caution">
    <text evidence="3">The sequence shown here is derived from an EMBL/GenBank/DDBJ whole genome shotgun (WGS) entry which is preliminary data.</text>
</comment>
<dbReference type="EMBL" id="BAAAXF010000057">
    <property type="protein sequence ID" value="GAA3500839.1"/>
    <property type="molecule type" value="Genomic_DNA"/>
</dbReference>
<feature type="transmembrane region" description="Helical" evidence="2">
    <location>
        <begin position="12"/>
        <end position="45"/>
    </location>
</feature>
<dbReference type="RefSeq" id="WP_063739372.1">
    <property type="nucleotide sequence ID" value="NZ_BAAAXF010000057.1"/>
</dbReference>
<accession>A0ABP6U2C0</accession>
<reference evidence="4" key="1">
    <citation type="journal article" date="2019" name="Int. J. Syst. Evol. Microbiol.">
        <title>The Global Catalogue of Microorganisms (GCM) 10K type strain sequencing project: providing services to taxonomists for standard genome sequencing and annotation.</title>
        <authorList>
            <consortium name="The Broad Institute Genomics Platform"/>
            <consortium name="The Broad Institute Genome Sequencing Center for Infectious Disease"/>
            <person name="Wu L."/>
            <person name="Ma J."/>
        </authorList>
    </citation>
    <scope>NUCLEOTIDE SEQUENCE [LARGE SCALE GENOMIC DNA]</scope>
    <source>
        <strain evidence="4">JCM 4816</strain>
    </source>
</reference>
<feature type="region of interest" description="Disordered" evidence="1">
    <location>
        <begin position="54"/>
        <end position="90"/>
    </location>
</feature>
<evidence type="ECO:0000313" key="3">
    <source>
        <dbReference type="EMBL" id="GAA3500839.1"/>
    </source>
</evidence>
<dbReference type="GeneID" id="96647869"/>
<dbReference type="Proteomes" id="UP001501455">
    <property type="component" value="Unassembled WGS sequence"/>
</dbReference>
<name>A0ABP6U2C0_9ACTN</name>
<keyword evidence="2" id="KW-0472">Membrane</keyword>
<feature type="compositionally biased region" description="Basic and acidic residues" evidence="1">
    <location>
        <begin position="57"/>
        <end position="82"/>
    </location>
</feature>
<keyword evidence="2" id="KW-0812">Transmembrane</keyword>
<evidence type="ECO:0000256" key="2">
    <source>
        <dbReference type="SAM" id="Phobius"/>
    </source>
</evidence>
<proteinExistence type="predicted"/>
<gene>
    <name evidence="3" type="ORF">GCM10019016_079460</name>
</gene>